<gene>
    <name evidence="4" type="primary">LOC118427544</name>
</gene>
<dbReference type="InterPro" id="IPR000906">
    <property type="entry name" value="ZU5_dom"/>
</dbReference>
<evidence type="ECO:0000259" key="2">
    <source>
        <dbReference type="PROSITE" id="PS51145"/>
    </source>
</evidence>
<dbReference type="Proteomes" id="UP000001554">
    <property type="component" value="Chromosome 12"/>
</dbReference>
<dbReference type="GeneID" id="118427544"/>
<dbReference type="RefSeq" id="XP_035693274.1">
    <property type="nucleotide sequence ID" value="XM_035837381.1"/>
</dbReference>
<reference evidence="4" key="2">
    <citation type="submission" date="2025-08" db="UniProtKB">
        <authorList>
            <consortium name="RefSeq"/>
        </authorList>
    </citation>
    <scope>IDENTIFICATION</scope>
    <source>
        <strain evidence="4">S238N-H82</strain>
        <tissue evidence="4">Testes</tissue>
    </source>
</reference>
<sequence>MLTEINCQVIKPNDITLPLKDGAMLLSDVIELGPHGTSFNKPVTVQMQYSSTSSGGAMEAVVLVTEDRSQWSELKTTDLSENKLAVSVDHFSTFAVISRPKQDTFPVSTEEHTLTSSTQPAVQISFPKQSVTTPTQVTVQVQEVPKRAVEDMKAKDQSSCGLVSTSPIVSVETDSDSAVQFLKPVTVRVPHPKRYMDIQHELPNKRLKVMSYEKGTEDWIDETDTSNPRESEELVEFEVSHCTRWIVIIVTDDFDDPKEFGPIPLKLCRWLQSRDVQFILLQRKLNANEFVIECTLEEDAERKHAALLRKGYKGPVPTGSVKLFEGQKVEIGLLGNVSIAPFSPKPQITFHSQRSNRLQMQVIALKAKDHPGLDGKGDTSFFALPRIEVPREKEQHVRAAIAKKGNKAVECPKPELLCQIPIHVSYETPKVASEHGAAASKGLEKYFYFVKEEVSTDWGDLAIHLGFKWADIRNIARRNPDDKSCCFDLLCEWQKREGDAATMEVLMEALSEAELQSVVDGFRTKFPDVEQQGERE</sequence>
<feature type="domain" description="Death" evidence="1">
    <location>
        <begin position="443"/>
        <end position="526"/>
    </location>
</feature>
<dbReference type="InterPro" id="IPR016729">
    <property type="entry name" value="FADD"/>
</dbReference>
<feature type="domain" description="ZU5" evidence="2">
    <location>
        <begin position="1"/>
        <end position="100"/>
    </location>
</feature>
<dbReference type="Gene3D" id="1.10.533.10">
    <property type="entry name" value="Death Domain, Fas"/>
    <property type="match status" value="1"/>
</dbReference>
<accession>A0A9J7N7T0</accession>
<protein>
    <submittedName>
        <fullName evidence="4">P53-induced death domain-containing protein 1-like</fullName>
    </submittedName>
</protein>
<dbReference type="PANTHER" id="PTHR15077:SF9">
    <property type="entry name" value="C-TERMINAL OF ROC (COR) DOMAIN-CONTAINING PROTEIN"/>
    <property type="match status" value="1"/>
</dbReference>
<dbReference type="InterPro" id="IPR000488">
    <property type="entry name" value="Death_dom"/>
</dbReference>
<dbReference type="Pfam" id="PF00531">
    <property type="entry name" value="Death"/>
    <property type="match status" value="1"/>
</dbReference>
<dbReference type="PROSITE" id="PS51145">
    <property type="entry name" value="ZU5"/>
    <property type="match status" value="1"/>
</dbReference>
<keyword evidence="3" id="KW-1185">Reference proteome</keyword>
<evidence type="ECO:0000313" key="4">
    <source>
        <dbReference type="RefSeq" id="XP_035693274.1"/>
    </source>
</evidence>
<reference evidence="3" key="1">
    <citation type="journal article" date="2020" name="Nat. Ecol. Evol.">
        <title>Deeply conserved synteny resolves early events in vertebrate evolution.</title>
        <authorList>
            <person name="Simakov O."/>
            <person name="Marletaz F."/>
            <person name="Yue J.X."/>
            <person name="O'Connell B."/>
            <person name="Jenkins J."/>
            <person name="Brandt A."/>
            <person name="Calef R."/>
            <person name="Tung C.H."/>
            <person name="Huang T.K."/>
            <person name="Schmutz J."/>
            <person name="Satoh N."/>
            <person name="Yu J.K."/>
            <person name="Putnam N.H."/>
            <person name="Green R.E."/>
            <person name="Rokhsar D.S."/>
        </authorList>
    </citation>
    <scope>NUCLEOTIDE SEQUENCE [LARGE SCALE GENOMIC DNA]</scope>
    <source>
        <strain evidence="3">S238N-H82</strain>
    </source>
</reference>
<proteinExistence type="predicted"/>
<dbReference type="InterPro" id="IPR011029">
    <property type="entry name" value="DEATH-like_dom_sf"/>
</dbReference>
<evidence type="ECO:0000259" key="1">
    <source>
        <dbReference type="PROSITE" id="PS50017"/>
    </source>
</evidence>
<dbReference type="GO" id="GO:0007165">
    <property type="term" value="P:signal transduction"/>
    <property type="evidence" value="ECO:0007669"/>
    <property type="project" value="InterPro"/>
</dbReference>
<dbReference type="CDD" id="cd01670">
    <property type="entry name" value="Death"/>
    <property type="match status" value="1"/>
</dbReference>
<dbReference type="PANTHER" id="PTHR15077">
    <property type="entry name" value="FAS-ASSOCIATING DEATH DOMAIN-CONTAINING PROTEIN FADD"/>
    <property type="match status" value="1"/>
</dbReference>
<name>A0A9J7N7T0_BRAFL</name>
<dbReference type="OrthoDB" id="676979at2759"/>
<dbReference type="AlphaFoldDB" id="A0A9J7N7T0"/>
<dbReference type="Gene3D" id="2.60.220.30">
    <property type="match status" value="2"/>
</dbReference>
<dbReference type="SUPFAM" id="SSF47986">
    <property type="entry name" value="DEATH domain"/>
    <property type="match status" value="1"/>
</dbReference>
<dbReference type="SMART" id="SM00005">
    <property type="entry name" value="DEATH"/>
    <property type="match status" value="1"/>
</dbReference>
<dbReference type="PROSITE" id="PS50017">
    <property type="entry name" value="DEATH_DOMAIN"/>
    <property type="match status" value="1"/>
</dbReference>
<dbReference type="KEGG" id="bfo:118427544"/>
<evidence type="ECO:0000313" key="3">
    <source>
        <dbReference type="Proteomes" id="UP000001554"/>
    </source>
</evidence>
<dbReference type="Pfam" id="PF00791">
    <property type="entry name" value="ZU5"/>
    <property type="match status" value="1"/>
</dbReference>
<dbReference type="OMA" id="EYRPFSP"/>
<organism evidence="3 4">
    <name type="scientific">Branchiostoma floridae</name>
    <name type="common">Florida lancelet</name>
    <name type="synonym">Amphioxus</name>
    <dbReference type="NCBI Taxonomy" id="7739"/>
    <lineage>
        <taxon>Eukaryota</taxon>
        <taxon>Metazoa</taxon>
        <taxon>Chordata</taxon>
        <taxon>Cephalochordata</taxon>
        <taxon>Leptocardii</taxon>
        <taxon>Amphioxiformes</taxon>
        <taxon>Branchiostomatidae</taxon>
        <taxon>Branchiostoma</taxon>
    </lineage>
</organism>